<feature type="region of interest" description="Disordered" evidence="1">
    <location>
        <begin position="22"/>
        <end position="48"/>
    </location>
</feature>
<gene>
    <name evidence="2" type="ORF">E1956_27985</name>
</gene>
<dbReference type="OrthoDB" id="9152922at2"/>
<evidence type="ECO:0000313" key="3">
    <source>
        <dbReference type="Proteomes" id="UP000295727"/>
    </source>
</evidence>
<dbReference type="InterPro" id="IPR021769">
    <property type="entry name" value="DUF3331"/>
</dbReference>
<accession>A0A4P7CXU2</accession>
<dbReference type="Proteomes" id="UP000295727">
    <property type="component" value="Chromosome 3"/>
</dbReference>
<dbReference type="KEGG" id="ppai:E1956_27985"/>
<dbReference type="EMBL" id="CP038150">
    <property type="protein sequence ID" value="QBR01079.1"/>
    <property type="molecule type" value="Genomic_DNA"/>
</dbReference>
<dbReference type="RefSeq" id="WP_134755358.1">
    <property type="nucleotide sequence ID" value="NZ_CP038150.1"/>
</dbReference>
<protein>
    <submittedName>
        <fullName evidence="2">DUF3331 domain-containing protein</fullName>
    </submittedName>
</protein>
<proteinExistence type="predicted"/>
<dbReference type="Pfam" id="PF11811">
    <property type="entry name" value="DUF3331"/>
    <property type="match status" value="1"/>
</dbReference>
<name>A0A4P7CXU2_9BURK</name>
<reference evidence="2 3" key="1">
    <citation type="submission" date="2019-03" db="EMBL/GenBank/DDBJ databases">
        <title>Paraburkholderia sp. 7MH5, isolated from subtropical forest soil.</title>
        <authorList>
            <person name="Gao Z.-H."/>
            <person name="Qiu L.-H."/>
        </authorList>
    </citation>
    <scope>NUCLEOTIDE SEQUENCE [LARGE SCALE GENOMIC DNA]</scope>
    <source>
        <strain evidence="2 3">7MH5</strain>
    </source>
</reference>
<evidence type="ECO:0000313" key="2">
    <source>
        <dbReference type="EMBL" id="QBR01079.1"/>
    </source>
</evidence>
<feature type="compositionally biased region" description="Polar residues" evidence="1">
    <location>
        <begin position="31"/>
        <end position="43"/>
    </location>
</feature>
<sequence>MRELGAVDAWEHTLSLLGAGSASRGKRIDDSCSQSSHTPTSLKQDAVQPTPALRAHLAVVETCSDNLVSVSWSDSTSGRYSEQPWRLCIARKGGVCALTGASIRRGDRVYRPLSRKLMSANAGWVVLASALNSVTPM</sequence>
<keyword evidence="3" id="KW-1185">Reference proteome</keyword>
<dbReference type="AlphaFoldDB" id="A0A4P7CXU2"/>
<organism evidence="2 3">
    <name type="scientific">Paraburkholderia pallida</name>
    <dbReference type="NCBI Taxonomy" id="2547399"/>
    <lineage>
        <taxon>Bacteria</taxon>
        <taxon>Pseudomonadati</taxon>
        <taxon>Pseudomonadota</taxon>
        <taxon>Betaproteobacteria</taxon>
        <taxon>Burkholderiales</taxon>
        <taxon>Burkholderiaceae</taxon>
        <taxon>Paraburkholderia</taxon>
    </lineage>
</organism>
<evidence type="ECO:0000256" key="1">
    <source>
        <dbReference type="SAM" id="MobiDB-lite"/>
    </source>
</evidence>